<protein>
    <recommendedName>
        <fullName evidence="4">Raffinose synthase</fullName>
    </recommendedName>
</protein>
<name>A0A1R1EFG0_9BACL</name>
<dbReference type="EMBL" id="MRTP01000010">
    <property type="protein sequence ID" value="OMF50489.1"/>
    <property type="molecule type" value="Genomic_DNA"/>
</dbReference>
<keyword evidence="3" id="KW-1185">Reference proteome</keyword>
<gene>
    <name evidence="2" type="ORF">BK138_26100</name>
</gene>
<proteinExistence type="predicted"/>
<dbReference type="SUPFAM" id="SSF51445">
    <property type="entry name" value="(Trans)glycosidases"/>
    <property type="match status" value="1"/>
</dbReference>
<reference evidence="2 3" key="1">
    <citation type="submission" date="2016-11" db="EMBL/GenBank/DDBJ databases">
        <title>Paenibacillus species isolates.</title>
        <authorList>
            <person name="Beno S.M."/>
        </authorList>
    </citation>
    <scope>NUCLEOTIDE SEQUENCE [LARGE SCALE GENOMIC DNA]</scope>
    <source>
        <strain evidence="2 3">FSL R5-0378</strain>
    </source>
</reference>
<organism evidence="2 3">
    <name type="scientific">Paenibacillus rhizosphaerae</name>
    <dbReference type="NCBI Taxonomy" id="297318"/>
    <lineage>
        <taxon>Bacteria</taxon>
        <taxon>Bacillati</taxon>
        <taxon>Bacillota</taxon>
        <taxon>Bacilli</taxon>
        <taxon>Bacillales</taxon>
        <taxon>Paenibacillaceae</taxon>
        <taxon>Paenibacillus</taxon>
    </lineage>
</organism>
<evidence type="ECO:0008006" key="4">
    <source>
        <dbReference type="Google" id="ProtNLM"/>
    </source>
</evidence>
<dbReference type="Gene3D" id="3.20.20.70">
    <property type="entry name" value="Aldolase class I"/>
    <property type="match status" value="1"/>
</dbReference>
<dbReference type="Proteomes" id="UP000187172">
    <property type="component" value="Unassembled WGS sequence"/>
</dbReference>
<dbReference type="PANTHER" id="PTHR31268">
    <property type="match status" value="1"/>
</dbReference>
<evidence type="ECO:0000313" key="2">
    <source>
        <dbReference type="EMBL" id="OMF50489.1"/>
    </source>
</evidence>
<evidence type="ECO:0000256" key="1">
    <source>
        <dbReference type="ARBA" id="ARBA00023277"/>
    </source>
</evidence>
<evidence type="ECO:0000313" key="3">
    <source>
        <dbReference type="Proteomes" id="UP000187172"/>
    </source>
</evidence>
<accession>A0A1R1EFG0</accession>
<dbReference type="RefSeq" id="WP_076173777.1">
    <property type="nucleotide sequence ID" value="NZ_MRTP01000010.1"/>
</dbReference>
<dbReference type="InterPro" id="IPR017853">
    <property type="entry name" value="GH"/>
</dbReference>
<dbReference type="InterPro" id="IPR008811">
    <property type="entry name" value="Glycosyl_hydrolases_36"/>
</dbReference>
<comment type="caution">
    <text evidence="2">The sequence shown here is derived from an EMBL/GenBank/DDBJ whole genome shotgun (WGS) entry which is preliminary data.</text>
</comment>
<keyword evidence="1" id="KW-0119">Carbohydrate metabolism</keyword>
<dbReference type="InterPro" id="IPR013785">
    <property type="entry name" value="Aldolase_TIM"/>
</dbReference>
<dbReference type="Pfam" id="PF05691">
    <property type="entry name" value="Raffinose_syn"/>
    <property type="match status" value="2"/>
</dbReference>
<dbReference type="STRING" id="297318.BK138_26100"/>
<dbReference type="PANTHER" id="PTHR31268:SF32">
    <property type="entry name" value="GALACTINOL--SUCROSE GALACTOSYLTRANSFERASE 2-RELATED"/>
    <property type="match status" value="1"/>
</dbReference>
<dbReference type="AlphaFoldDB" id="A0A1R1EFG0"/>
<sequence>MSIEGQGAFHSSENLGVDGMVKALLRPFGLSVRLQSGTEAVRLQLTGSETEKGSTEQGFFEETRFHYRSEDESIQARIFVREKAGGTMLVSVEAGIANENDFGKQRSFAGEHAVMLTLRPAGQIEGLMANYQHKDWWTRPHFGTDLAGLPEKMQSVLWKTAGEYGHLLPVTGPMWRADAAGAEEGITLRLSAYEEGHTRCEALVFAFAAGSDPYDLVKRNVATALKELDYPTLPREQKPFPAMLDKLGWCSWDAFYHQVSEEGLLAKAAELQQLGLPVGWVMIDDGWSDISAGKLSSFEADPVKFPGGLKRAVHALKERYGIRHVGVWHTIAGYWGGILEDSPIARTYADHLYRVPRGNLIPYPEAGKGFAFWHAWHGFLRRQGVDFVKVDSQSAVLNYLQGRMPIGQAAAAAHEALEASVALHFDGTIINCMGMASENIWHRPKSAVSRNSDDFVPQEKRGFPEHALQNGYNSFYHGAFYWGDWDMYWSKNHDDVQSAVLRAVSGGPVYISDAPGNTDPSRIWPLIYTDGTVIRCDETANPTPDCLLLSPAEEHVPLKLWNRAGSAGVVAAFHISGDSAQVMGSIGPADVPGLGGGEFAVYDHFAGKGWLMRADEQTPIRLEEGGCALYAVVPVTGSVTPVGLADKYISPAAVAGCTEVGKVTNVRLREGGRFVFASKTPPLSVTANGLTVEASPIGGGTGDFYEVLCGEPGQPVQIEIVSA</sequence>